<dbReference type="KEGG" id="hde:HDEF_0417"/>
<dbReference type="AlphaFoldDB" id="C4K3M8"/>
<protein>
    <submittedName>
        <fullName evidence="6">VirB10 conjugal transfer protein</fullName>
    </submittedName>
</protein>
<dbReference type="RefSeq" id="WP_012738129.1">
    <property type="nucleotide sequence ID" value="NC_012751.1"/>
</dbReference>
<reference evidence="6 7" key="1">
    <citation type="journal article" date="2009" name="Proc. Natl. Acad. Sci. U.S.A.">
        <title>Hamiltonella defensa, genome evolution of protective bacterial endosymbiont from pathogenic ancestors.</title>
        <authorList>
            <person name="Degnan P.H."/>
            <person name="Yu Y."/>
            <person name="Sisneros N."/>
            <person name="Wing R.A."/>
            <person name="Moran N.A."/>
        </authorList>
    </citation>
    <scope>NUCLEOTIDE SEQUENCE [LARGE SCALE GENOMIC DNA]</scope>
    <source>
        <strain evidence="7">5AT</strain>
    </source>
</reference>
<dbReference type="CDD" id="cd16429">
    <property type="entry name" value="VirB10"/>
    <property type="match status" value="1"/>
</dbReference>
<dbReference type="InterPro" id="IPR005498">
    <property type="entry name" value="T4SS_VirB10/TraB/TrbI"/>
</dbReference>
<dbReference type="STRING" id="572265.HDEF_0417"/>
<dbReference type="HOGENOM" id="CLU_041899_4_1_6"/>
<keyword evidence="5" id="KW-0472">Membrane</keyword>
<dbReference type="eggNOG" id="COG2948">
    <property type="taxonomic scope" value="Bacteria"/>
</dbReference>
<sequence>MSIGEGRRGRLSTLSGTGFESSKAYVMPSRQFLVTHNTYTRCALYTRIITDQPGLIECRLTEPLYSSDGSVVIAQAGDKLTGEQKVEVRAGQTRVFTSWTELETASGVRAKLDSLGAGPMGASGTEAWIDHHYRQRFGGAVMLSFIQDALHSAANATQKSNQGYTVNNSEQNVESMANQALENSINIPPTAYILPGTVMTVIVARDIDFSSVFTLREQNGR</sequence>
<keyword evidence="3" id="KW-0812">Transmembrane</keyword>
<dbReference type="GO" id="GO:0016020">
    <property type="term" value="C:membrane"/>
    <property type="evidence" value="ECO:0007669"/>
    <property type="project" value="UniProtKB-SubCell"/>
</dbReference>
<name>C4K3M8_HAMD5</name>
<proteinExistence type="inferred from homology"/>
<dbReference type="EMBL" id="CP001277">
    <property type="protein sequence ID" value="ACQ67171.1"/>
    <property type="molecule type" value="Genomic_DNA"/>
</dbReference>
<keyword evidence="7" id="KW-1185">Reference proteome</keyword>
<dbReference type="Gene3D" id="2.40.128.260">
    <property type="entry name" value="Type IV secretion system, VirB10/TraB/TrbI"/>
    <property type="match status" value="1"/>
</dbReference>
<dbReference type="Pfam" id="PF03743">
    <property type="entry name" value="TrbI"/>
    <property type="match status" value="1"/>
</dbReference>
<evidence type="ECO:0000256" key="5">
    <source>
        <dbReference type="ARBA" id="ARBA00023136"/>
    </source>
</evidence>
<gene>
    <name evidence="6" type="primary">virB10</name>
    <name evidence="6" type="ordered locus">HDEF_0417</name>
</gene>
<comment type="subcellular location">
    <subcellularLocation>
        <location evidence="1">Membrane</location>
        <topology evidence="1">Single-pass membrane protein</topology>
    </subcellularLocation>
</comment>
<dbReference type="Proteomes" id="UP000002334">
    <property type="component" value="Chromosome"/>
</dbReference>
<dbReference type="GeneID" id="66260315"/>
<evidence type="ECO:0000256" key="3">
    <source>
        <dbReference type="ARBA" id="ARBA00022692"/>
    </source>
</evidence>
<evidence type="ECO:0000256" key="1">
    <source>
        <dbReference type="ARBA" id="ARBA00004167"/>
    </source>
</evidence>
<evidence type="ECO:0000256" key="2">
    <source>
        <dbReference type="ARBA" id="ARBA00010265"/>
    </source>
</evidence>
<evidence type="ECO:0000256" key="4">
    <source>
        <dbReference type="ARBA" id="ARBA00022989"/>
    </source>
</evidence>
<accession>C4K3M8</accession>
<comment type="similarity">
    <text evidence="2">Belongs to the TrbI/VirB10 family.</text>
</comment>
<evidence type="ECO:0000313" key="7">
    <source>
        <dbReference type="Proteomes" id="UP000002334"/>
    </source>
</evidence>
<evidence type="ECO:0000313" key="6">
    <source>
        <dbReference type="EMBL" id="ACQ67171.1"/>
    </source>
</evidence>
<dbReference type="InterPro" id="IPR042217">
    <property type="entry name" value="T4SS_VirB10/TrbI"/>
</dbReference>
<keyword evidence="4" id="KW-1133">Transmembrane helix</keyword>
<organism evidence="6 7">
    <name type="scientific">Hamiltonella defensa subsp. Acyrthosiphon pisum (strain 5AT)</name>
    <dbReference type="NCBI Taxonomy" id="572265"/>
    <lineage>
        <taxon>Bacteria</taxon>
        <taxon>Pseudomonadati</taxon>
        <taxon>Pseudomonadota</taxon>
        <taxon>Gammaproteobacteria</taxon>
        <taxon>Enterobacterales</taxon>
        <taxon>Enterobacteriaceae</taxon>
        <taxon>aphid secondary symbionts</taxon>
        <taxon>Candidatus Williamhamiltonella</taxon>
    </lineage>
</organism>